<feature type="compositionally biased region" description="Acidic residues" evidence="11">
    <location>
        <begin position="225"/>
        <end position="243"/>
    </location>
</feature>
<dbReference type="Proteomes" id="UP000694546">
    <property type="component" value="Chromosome 5"/>
</dbReference>
<comment type="subcellular location">
    <subcellularLocation>
        <location evidence="1">Nucleus</location>
    </subcellularLocation>
</comment>
<keyword evidence="2" id="KW-0597">Phosphoprotein</keyword>
<evidence type="ECO:0000256" key="10">
    <source>
        <dbReference type="PROSITE-ProRule" id="PRU00042"/>
    </source>
</evidence>
<evidence type="ECO:0000256" key="11">
    <source>
        <dbReference type="SAM" id="MobiDB-lite"/>
    </source>
</evidence>
<feature type="compositionally biased region" description="Low complexity" evidence="11">
    <location>
        <begin position="1716"/>
        <end position="1732"/>
    </location>
</feature>
<accession>A0A8C5AXF7</accession>
<dbReference type="InterPro" id="IPR036236">
    <property type="entry name" value="Znf_C2H2_sf"/>
</dbReference>
<dbReference type="PROSITE" id="PS00028">
    <property type="entry name" value="ZINC_FINGER_C2H2_1"/>
    <property type="match status" value="2"/>
</dbReference>
<feature type="region of interest" description="Disordered" evidence="11">
    <location>
        <begin position="668"/>
        <end position="688"/>
    </location>
</feature>
<feature type="compositionally biased region" description="Basic and acidic residues" evidence="11">
    <location>
        <begin position="1733"/>
        <end position="1751"/>
    </location>
</feature>
<dbReference type="FunFam" id="3.30.160.60:FF:000033">
    <property type="entry name" value="Immunodeficiency virus type I enhancer binding protein 1"/>
    <property type="match status" value="1"/>
</dbReference>
<feature type="compositionally biased region" description="Polar residues" evidence="11">
    <location>
        <begin position="328"/>
        <end position="351"/>
    </location>
</feature>
<feature type="region of interest" description="Disordered" evidence="11">
    <location>
        <begin position="725"/>
        <end position="747"/>
    </location>
</feature>
<dbReference type="GO" id="GO:0008270">
    <property type="term" value="F:zinc ion binding"/>
    <property type="evidence" value="ECO:0007669"/>
    <property type="project" value="UniProtKB-KW"/>
</dbReference>
<keyword evidence="14" id="KW-1185">Reference proteome</keyword>
<dbReference type="PROSITE" id="PS50157">
    <property type="entry name" value="ZINC_FINGER_C2H2_2"/>
    <property type="match status" value="3"/>
</dbReference>
<feature type="region of interest" description="Disordered" evidence="11">
    <location>
        <begin position="493"/>
        <end position="555"/>
    </location>
</feature>
<evidence type="ECO:0000313" key="14">
    <source>
        <dbReference type="Proteomes" id="UP000694546"/>
    </source>
</evidence>
<feature type="domain" description="C2H2-type" evidence="12">
    <location>
        <begin position="147"/>
        <end position="174"/>
    </location>
</feature>
<dbReference type="Pfam" id="PF00096">
    <property type="entry name" value="zf-C2H2"/>
    <property type="match status" value="3"/>
</dbReference>
<reference evidence="13" key="2">
    <citation type="submission" date="2025-09" db="UniProtKB">
        <authorList>
            <consortium name="Ensembl"/>
        </authorList>
    </citation>
    <scope>IDENTIFICATION</scope>
</reference>
<proteinExistence type="predicted"/>
<keyword evidence="9" id="KW-0539">Nucleus</keyword>
<feature type="region of interest" description="Disordered" evidence="11">
    <location>
        <begin position="1690"/>
        <end position="1766"/>
    </location>
</feature>
<keyword evidence="6" id="KW-0862">Zinc</keyword>
<keyword evidence="4" id="KW-0677">Repeat</keyword>
<dbReference type="GeneTree" id="ENSGT00940000156512"/>
<feature type="compositionally biased region" description="Polar residues" evidence="11">
    <location>
        <begin position="727"/>
        <end position="747"/>
    </location>
</feature>
<reference evidence="13" key="1">
    <citation type="submission" date="2025-08" db="UniProtKB">
        <authorList>
            <consortium name="Ensembl"/>
        </authorList>
    </citation>
    <scope>IDENTIFICATION</scope>
</reference>
<sequence length="1827" mass="196577">MESLETIAEVKRSTEDRERNAAAAQIQRSPEPPAALPTEGVPPLEGEGGGGREVGRLRRTQEGQSRGTCGARESTDSGNSPQPGGPCCEAGHKDYDPSTYLSPGGQEAAGHHRKSPGLATDAAQQPCHPGTDPSAAEAQKSQKPGRYVCDYCGRACAKPSVLKKHIRSHTGERPYPCLPCGFSFKTKSNLYKHRKSHAHLVKAGSASFSELGTYGGGGDQGSFEGDGELYSDGEQTTDTDDDGIGDPLLLLDSPAEAGSESMAVKVLNLIAQKRGGVAASVAGTAPQDGSQEVTAVSPAVSPCGRAVQSSAVKQRLALRLSEKRSGESEQNLSLPSQSSKGSTDSGYFSRSESAEHQAGPPNANAKSYQEIMFGKCYRPSPKQMTAFALSGRDASSEHPAPRPERGVSRVFTQEKDVVEPIKITTKMYGREEMLAEAPPDGGLDAGPLLRSNSMPTSSAVCLSVPPCLRGSHSFDERSTAGGMRRLRRQAAFEHSVHEGHHESDGPGRVPEGGVAEMEGLPSGASHNKHAMELATRKRRKEKREEEDSSGVYDAQGGECEDVARYPLDSVKDYDMKGAMGRKSVGNVISVIQHTNSLNRSHVPEPSESYVKYQGLRHEQCSSFHGSLEHTDSCEMESSVGRTGQSFQMGPKLVRQSNIQVPEIRVTVEPDSPEKAPEVKVKAKEPERHVEVEFQWPQRSETLAQFPPEKLPPKKKRLRLADIEHSSGESSFESACTSLSRSPSQDSNLSYCSAFSFDREESLKSVSPGRQDEFGRPLELLAVPGSAHALSLLHQRQQHEMRRSSSEQAPCDMRKEFPETRSVSFDYGSLTPTSKGRLADIGERRRGNLVRQPSLNMDTEVTPHGPSKAGHQFPSGVLPFTPTAPPPPPTLPLFASGIYQSPPGVLVPVRAHTHLPSYGSITYTTVSQILDHQYDTVCSLIGAAVTSTTASRTQLRLFGTLDHPPATVVTGDARSASLDVEALDLSSAKLKTGIPLSLTSRTISTTNASSGGGGGANKRMLSPASSLDLFMEVKQQKRVKEEKMFGQIVEELSAVELGKCYLAEDGRPGSEMQVFSSARAPDKFIGSSRRNVGESVDSAMDSSGSPPFSTAPVGGDAEDGKVPMDTAAQPTSSDDPRPRLRPSQFPSLRTATGVSWCYLNYAKPSSVLGDDAGPAPSVYATWCVSLHNPNPPAVSTSTALALLRSRQRRDGVLYTVAAMCQPGAGKLVSSLILWRQKMEQVRGEEWKEREATLGQALPTRIKIFEGGYKSNEDYVYVRGRGRGKYICEECGIRCKKPSMLKKHIRTHTDVRPYVCRVCNFAFKTKVSAKRPECKCKCLMLFVSLVDKVEGGATQDSKAGLGGVAKHQFSDADDSDGADEDMDEVDEEDDDDEDYEGDSTPKMRSRSASPQPGGGGGVASLSVTASAALHGYSLASLPGATGGGGPRRRSPSKDNPALVAMEQRDRHVDEDSLTMLSPDQSCFLFDPSASCLLSPGWESPLREPSPSRLRYPSPRRELSPRGRSAPPRWDGSPLRPGSPGFSSPLSRHLSPVSAERPLSPLSELAGRREPAAVRGRQRVVLRAMSPRRGAHQHRGPLGEKGRQVKVESPPQQLLTLQPPHVTHLRRSYARKPMFPYGKIDQRSGLAPSMQCGASVPLQNLLSHLPLHSQQPAGSLLPLCPVGGVQMLPAHESSMECGSLPEPPESGGEEAGLQLQERPSSSSSASCSSVASPPEAARRSNEEQEEEPPRRLEHGSGGGGGGGGGGGQEENVQTCVTAIASLKISMLLVRFKTLLTTQWWRVPFRCFNLIALRMEEPHHSVLYPTVCPGL</sequence>
<dbReference type="GO" id="GO:0005634">
    <property type="term" value="C:nucleus"/>
    <property type="evidence" value="ECO:0007669"/>
    <property type="project" value="UniProtKB-SubCell"/>
</dbReference>
<feature type="region of interest" description="Disordered" evidence="11">
    <location>
        <begin position="1354"/>
        <end position="1418"/>
    </location>
</feature>
<feature type="region of interest" description="Disordered" evidence="11">
    <location>
        <begin position="1085"/>
        <end position="1144"/>
    </location>
</feature>
<dbReference type="SUPFAM" id="SSF57667">
    <property type="entry name" value="beta-beta-alpha zinc fingers"/>
    <property type="match status" value="2"/>
</dbReference>
<feature type="compositionally biased region" description="Basic and acidic residues" evidence="11">
    <location>
        <begin position="493"/>
        <end position="505"/>
    </location>
</feature>
<protein>
    <submittedName>
        <fullName evidence="13">HIVEP zinc finger 2b</fullName>
    </submittedName>
</protein>
<keyword evidence="3" id="KW-0479">Metal-binding</keyword>
<dbReference type="InterPro" id="IPR013087">
    <property type="entry name" value="Znf_C2H2_type"/>
</dbReference>
<evidence type="ECO:0000259" key="12">
    <source>
        <dbReference type="PROSITE" id="PS50157"/>
    </source>
</evidence>
<evidence type="ECO:0000256" key="2">
    <source>
        <dbReference type="ARBA" id="ARBA00022553"/>
    </source>
</evidence>
<dbReference type="Ensembl" id="ENSGMOT00000068452.1">
    <property type="protein sequence ID" value="ENSGMOP00000038233.1"/>
    <property type="gene ID" value="ENSGMOG00000023246.1"/>
</dbReference>
<evidence type="ECO:0000256" key="1">
    <source>
        <dbReference type="ARBA" id="ARBA00004123"/>
    </source>
</evidence>
<feature type="region of interest" description="Disordered" evidence="11">
    <location>
        <begin position="1"/>
        <end position="143"/>
    </location>
</feature>
<dbReference type="SMART" id="SM00355">
    <property type="entry name" value="ZnF_C2H2"/>
    <property type="match status" value="3"/>
</dbReference>
<evidence type="ECO:0000256" key="4">
    <source>
        <dbReference type="ARBA" id="ARBA00022737"/>
    </source>
</evidence>
<feature type="compositionally biased region" description="Gly residues" evidence="11">
    <location>
        <begin position="1752"/>
        <end position="1765"/>
    </location>
</feature>
<feature type="domain" description="C2H2-type" evidence="12">
    <location>
        <begin position="175"/>
        <end position="198"/>
    </location>
</feature>
<evidence type="ECO:0000256" key="3">
    <source>
        <dbReference type="ARBA" id="ARBA00022723"/>
    </source>
</evidence>
<dbReference type="FunFam" id="3.30.160.60:FF:000594">
    <property type="entry name" value="Transcription factor HIVEP2"/>
    <property type="match status" value="2"/>
</dbReference>
<keyword evidence="5 10" id="KW-0863">Zinc-finger</keyword>
<evidence type="ECO:0000256" key="9">
    <source>
        <dbReference type="ARBA" id="ARBA00023242"/>
    </source>
</evidence>
<feature type="region of interest" description="Disordered" evidence="11">
    <location>
        <begin position="1493"/>
        <end position="1574"/>
    </location>
</feature>
<feature type="domain" description="C2H2-type" evidence="12">
    <location>
        <begin position="1284"/>
        <end position="1311"/>
    </location>
</feature>
<evidence type="ECO:0000313" key="13">
    <source>
        <dbReference type="Ensembl" id="ENSGMOP00000038233.1"/>
    </source>
</evidence>
<keyword evidence="7" id="KW-0805">Transcription regulation</keyword>
<evidence type="ECO:0000256" key="5">
    <source>
        <dbReference type="ARBA" id="ARBA00022771"/>
    </source>
</evidence>
<feature type="region of interest" description="Disordered" evidence="11">
    <location>
        <begin position="848"/>
        <end position="868"/>
    </location>
</feature>
<dbReference type="Gene3D" id="3.30.160.60">
    <property type="entry name" value="Classic Zinc Finger"/>
    <property type="match status" value="3"/>
</dbReference>
<dbReference type="GO" id="GO:0000981">
    <property type="term" value="F:DNA-binding transcription factor activity, RNA polymerase II-specific"/>
    <property type="evidence" value="ECO:0007669"/>
    <property type="project" value="TreeGrafter"/>
</dbReference>
<dbReference type="GO" id="GO:0000978">
    <property type="term" value="F:RNA polymerase II cis-regulatory region sequence-specific DNA binding"/>
    <property type="evidence" value="ECO:0007669"/>
    <property type="project" value="TreeGrafter"/>
</dbReference>
<feature type="compositionally biased region" description="Basic and acidic residues" evidence="11">
    <location>
        <begin position="8"/>
        <end position="20"/>
    </location>
</feature>
<feature type="region of interest" description="Disordered" evidence="11">
    <location>
        <begin position="321"/>
        <end position="364"/>
    </location>
</feature>
<evidence type="ECO:0000256" key="6">
    <source>
        <dbReference type="ARBA" id="ARBA00022833"/>
    </source>
</evidence>
<organism evidence="13 14">
    <name type="scientific">Gadus morhua</name>
    <name type="common">Atlantic cod</name>
    <dbReference type="NCBI Taxonomy" id="8049"/>
    <lineage>
        <taxon>Eukaryota</taxon>
        <taxon>Metazoa</taxon>
        <taxon>Chordata</taxon>
        <taxon>Craniata</taxon>
        <taxon>Vertebrata</taxon>
        <taxon>Euteleostomi</taxon>
        <taxon>Actinopterygii</taxon>
        <taxon>Neopterygii</taxon>
        <taxon>Teleostei</taxon>
        <taxon>Neoteleostei</taxon>
        <taxon>Acanthomorphata</taxon>
        <taxon>Zeiogadaria</taxon>
        <taxon>Gadariae</taxon>
        <taxon>Gadiformes</taxon>
        <taxon>Gadoidei</taxon>
        <taxon>Gadidae</taxon>
        <taxon>Gadus</taxon>
    </lineage>
</organism>
<name>A0A8C5AXF7_GADMO</name>
<evidence type="ECO:0000256" key="8">
    <source>
        <dbReference type="ARBA" id="ARBA00023163"/>
    </source>
</evidence>
<dbReference type="PANTHER" id="PTHR45944:SF1">
    <property type="entry name" value="TRANSCRIPTION FACTOR HIVEP2"/>
    <property type="match status" value="1"/>
</dbReference>
<feature type="compositionally biased region" description="Low complexity" evidence="11">
    <location>
        <begin position="1496"/>
        <end position="1510"/>
    </location>
</feature>
<feature type="region of interest" description="Disordered" evidence="11">
    <location>
        <begin position="1435"/>
        <end position="1455"/>
    </location>
</feature>
<feature type="region of interest" description="Disordered" evidence="11">
    <location>
        <begin position="215"/>
        <end position="243"/>
    </location>
</feature>
<evidence type="ECO:0000256" key="7">
    <source>
        <dbReference type="ARBA" id="ARBA00023015"/>
    </source>
</evidence>
<dbReference type="InterPro" id="IPR051969">
    <property type="entry name" value="Zinc-finger_DNA-bd_regulators"/>
</dbReference>
<dbReference type="PANTHER" id="PTHR45944">
    <property type="entry name" value="SCHNURRI, ISOFORM F"/>
    <property type="match status" value="1"/>
</dbReference>
<feature type="compositionally biased region" description="Acidic residues" evidence="11">
    <location>
        <begin position="1369"/>
        <end position="1395"/>
    </location>
</feature>
<keyword evidence="8" id="KW-0804">Transcription</keyword>